<dbReference type="OrthoDB" id="9989107at2759"/>
<keyword evidence="2" id="KW-1133">Transmembrane helix</keyword>
<dbReference type="EMBL" id="CAJNOJ010000259">
    <property type="protein sequence ID" value="CAF1346266.1"/>
    <property type="molecule type" value="Genomic_DNA"/>
</dbReference>
<evidence type="ECO:0000313" key="3">
    <source>
        <dbReference type="EMBL" id="CAF1346266.1"/>
    </source>
</evidence>
<feature type="transmembrane region" description="Helical" evidence="2">
    <location>
        <begin position="473"/>
        <end position="491"/>
    </location>
</feature>
<dbReference type="InterPro" id="IPR028994">
    <property type="entry name" value="Integrin_alpha_N"/>
</dbReference>
<dbReference type="Pfam" id="PF13517">
    <property type="entry name" value="FG-GAP_3"/>
    <property type="match status" value="1"/>
</dbReference>
<dbReference type="PANTHER" id="PTHR46580">
    <property type="entry name" value="SENSOR KINASE-RELATED"/>
    <property type="match status" value="1"/>
</dbReference>
<feature type="transmembrane region" description="Helical" evidence="2">
    <location>
        <begin position="826"/>
        <end position="856"/>
    </location>
</feature>
<dbReference type="SUPFAM" id="SSF69318">
    <property type="entry name" value="Integrin alpha N-terminal domain"/>
    <property type="match status" value="1"/>
</dbReference>
<evidence type="ECO:0000256" key="2">
    <source>
        <dbReference type="SAM" id="Phobius"/>
    </source>
</evidence>
<evidence type="ECO:0000313" key="4">
    <source>
        <dbReference type="Proteomes" id="UP000663852"/>
    </source>
</evidence>
<gene>
    <name evidence="3" type="ORF">EDS130_LOCUS33016</name>
</gene>
<name>A0A815H1N7_ADIRI</name>
<sequence length="1769" mass="202380">MSLKIKFRMYQTLCKSSLSELNLFQSGIEDESVIQNERRSTHLYLILLVVSFVIIAFYYSLESRENTIIIKSPSFVKYSSLRKDVSLHCPCTTVAVKYKQFVAIEPVYHELCQSDFISERFFQQLFSLYKKTWNNSIQTDFHRIAVFQFKTLRTFCQLTQETITRTVETFLQTEMIQSQLPTQDVFQLHIDLLLADFLEMTPKTFLRTLTFTQDIIAQNLFLTGASITSVLPFSRRRPDITDPGSVPFHGIKYTFSDNSSCQCTSSTVQSCMGFATFQNNSVHGFQTGCYMVSALLKSTLEILYDQTMIDNLTNSSNSFSKLNSSISDSTIETLLSHMFVIHWSNKTSFKQYFNNCAPASCQYTIVQGNSFLLIVTLLIGLYGGLSSILTNICPVIIETILPLIQKFRLSRRRTITTQDTNNRLNREFYTINERMKELFRLLKQKLIELNLFKSIPSTNDANILHQQYTTTRLYLILMLSAVIILTAFTSLRRQTIHVTVRSPSLEDFLRLDDQYPLTLNCPCNQISIENRLISYIVPEYHEVCLSHFVTSSWIDLQFTQSSPKPLYTHDIRYYSQSFFQLLSTLCRAANQTVYDSLQSFYQTKFITNQVLSSQAFQTHIDVLVNQFKVTVSELFERSLTLLETNLEINQFASSINTAIAKEDPRVTPTYIPQLELYSYFWHERPKCNINDFSTIIHCICTPMVFDNCHLKVVINESGATHVIPGMSQGWFPLKSVLMSTLECFYNQTCLRQITQLINSTFSPTNFSTLKSSSSSFLSNNVEYQQVGSLANNLFIQSWKNDSSFQSYFNQCQPIECSYTYTSRPSLISIITTIVGLIGGFNTALRLLLPFLVQLLIKVRKYFQRRQSVVITMQETHCSTTGTKFHNLVVFGKQTIEELNLFPTIPPSNDSKVIRRGRRITRVYLILLLTVLFILILYTLSRQESVTKIVKDPSPLKYRELFSKYPFKLQCPCSRMAIKHNQFISRIEPEYHPICQSLFVSPQWLDKVISSSFDKMMHVPHGDDYRALIHAQLQTVAKLCALSKSMLNISLSRFAQTDFITALVISNDEFNFQTELLIEQFKQTTFNQFMEILKLIQVTNHGNQLAAVLKSNWNFLFERSSDYDETPSLRKDMLAVPQQYGTENCSCDVQSNCSKFPGFYFNTQDKAFGETIQGFLAGCLPLNALLQSTLDCFFNDLCVSMMQTFIFYHKPLPFKVLKYSSLAIPNTTVETILSRLFVSNWLQNTSFDLYFRQCAPRLCQYSYPMEYNTVYAMTTLIALFGGLITGLRFFVRYVALIVYKIVDRRKKTSRMAPNLHEPNVTVINEDNNIANITPVPTTAEVQLLFTVNGGEENRSKHKDRVIIICICLLSVTTIVITCIVLFLHRKEQQDSIILTTKTTQSMTDSTITPSMSKPTNSFCHMTLKYQSQTYQTDLHPMSIATGDFNRDSIIDLAITNFESHTVSVLLGNRNGTFQIQQILSTGNGSGPQKVVTTDFDNDSFLDLAVTLSIEKRIVIYFGTSETNLFHSPPYNFSYYAYRYPPDLIEVSDLNLDGFVDLIVTQNANMTNIPKKLICFLNDGSGCQFKIANYFQYYFEDTENIIDIVIGDFNKDGIGNSDPYTGLTRTGMTNEYPSKMIKGRFNDDQSDDVAIISFRSNTLQIEFGFGQGKFFTQIYLTDIYPTSMAVINFNKDGIDDLAILHCNGTVSVFLALKIGILDRHYLSFSNYTTTNGKCAQSLKVIDLNQDGRDDVVFVDPEMNVIRLLLGSPCDE</sequence>
<dbReference type="Proteomes" id="UP000663852">
    <property type="component" value="Unassembled WGS sequence"/>
</dbReference>
<organism evidence="3 4">
    <name type="scientific">Adineta ricciae</name>
    <name type="common">Rotifer</name>
    <dbReference type="NCBI Taxonomy" id="249248"/>
    <lineage>
        <taxon>Eukaryota</taxon>
        <taxon>Metazoa</taxon>
        <taxon>Spiralia</taxon>
        <taxon>Gnathifera</taxon>
        <taxon>Rotifera</taxon>
        <taxon>Eurotatoria</taxon>
        <taxon>Bdelloidea</taxon>
        <taxon>Adinetida</taxon>
        <taxon>Adinetidae</taxon>
        <taxon>Adineta</taxon>
    </lineage>
</organism>
<feature type="transmembrane region" description="Helical" evidence="2">
    <location>
        <begin position="922"/>
        <end position="940"/>
    </location>
</feature>
<feature type="transmembrane region" description="Helical" evidence="2">
    <location>
        <begin position="1360"/>
        <end position="1382"/>
    </location>
</feature>
<evidence type="ECO:0000256" key="1">
    <source>
        <dbReference type="ARBA" id="ARBA00022729"/>
    </source>
</evidence>
<accession>A0A815H1N7</accession>
<dbReference type="InterPro" id="IPR013517">
    <property type="entry name" value="FG-GAP"/>
</dbReference>
<comment type="caution">
    <text evidence="3">The sequence shown here is derived from an EMBL/GenBank/DDBJ whole genome shotgun (WGS) entry which is preliminary data.</text>
</comment>
<feature type="transmembrane region" description="Helical" evidence="2">
    <location>
        <begin position="1269"/>
        <end position="1301"/>
    </location>
</feature>
<reference evidence="3" key="1">
    <citation type="submission" date="2021-02" db="EMBL/GenBank/DDBJ databases">
        <authorList>
            <person name="Nowell W R."/>
        </authorList>
    </citation>
    <scope>NUCLEOTIDE SEQUENCE</scope>
</reference>
<protein>
    <submittedName>
        <fullName evidence="3">Uncharacterized protein</fullName>
    </submittedName>
</protein>
<dbReference type="Gene3D" id="2.130.10.130">
    <property type="entry name" value="Integrin alpha, N-terminal"/>
    <property type="match status" value="2"/>
</dbReference>
<keyword evidence="2" id="KW-0812">Transmembrane</keyword>
<proteinExistence type="predicted"/>
<dbReference type="PANTHER" id="PTHR46580:SF4">
    <property type="entry name" value="ATP_GTP-BINDING PROTEIN"/>
    <property type="match status" value="1"/>
</dbReference>
<keyword evidence="2" id="KW-0472">Membrane</keyword>
<keyword evidence="1" id="KW-0732">Signal</keyword>
<feature type="transmembrane region" description="Helical" evidence="2">
    <location>
        <begin position="43"/>
        <end position="61"/>
    </location>
</feature>
<feature type="transmembrane region" description="Helical" evidence="2">
    <location>
        <begin position="371"/>
        <end position="404"/>
    </location>
</feature>